<dbReference type="InterPro" id="IPR027051">
    <property type="entry name" value="XdhC_Rossmann_dom"/>
</dbReference>
<name>A0A944DHC2_DENI1</name>
<keyword evidence="4" id="KW-1185">Reference proteome</keyword>
<dbReference type="Pfam" id="PF02625">
    <property type="entry name" value="XdhC_CoxI"/>
    <property type="match status" value="1"/>
</dbReference>
<organism evidence="3 4">
    <name type="scientific">Denitromonas iodatirespirans</name>
    <dbReference type="NCBI Taxonomy" id="2795389"/>
    <lineage>
        <taxon>Bacteria</taxon>
        <taxon>Pseudomonadati</taxon>
        <taxon>Pseudomonadota</taxon>
        <taxon>Betaproteobacteria</taxon>
        <taxon>Rhodocyclales</taxon>
        <taxon>Zoogloeaceae</taxon>
        <taxon>Denitromonas</taxon>
    </lineage>
</organism>
<dbReference type="Proteomes" id="UP000694660">
    <property type="component" value="Unassembled WGS sequence"/>
</dbReference>
<dbReference type="EMBL" id="JAEKFT010000021">
    <property type="protein sequence ID" value="MBT0962883.1"/>
    <property type="molecule type" value="Genomic_DNA"/>
</dbReference>
<reference evidence="4" key="1">
    <citation type="journal article" date="2022" name="ISME J.">
        <title>Genetic and phylogenetic analysis of dissimilatory iodate-reducing bacteria identifies potential niches across the world's oceans.</title>
        <authorList>
            <person name="Reyes-Umana V."/>
            <person name="Henning Z."/>
            <person name="Lee K."/>
            <person name="Barnum T.P."/>
            <person name="Coates J.D."/>
        </authorList>
    </citation>
    <scope>NUCLEOTIDE SEQUENCE [LARGE SCALE GENOMIC DNA]</scope>
    <source>
        <strain evidence="4">IR12</strain>
    </source>
</reference>
<dbReference type="RefSeq" id="WP_214362833.1">
    <property type="nucleotide sequence ID" value="NZ_JAEKFT010000021.1"/>
</dbReference>
<proteinExistence type="predicted"/>
<gene>
    <name evidence="3" type="ORF">I8J34_17005</name>
</gene>
<dbReference type="Gene3D" id="3.40.50.720">
    <property type="entry name" value="NAD(P)-binding Rossmann-like Domain"/>
    <property type="match status" value="1"/>
</dbReference>
<dbReference type="PANTHER" id="PTHR30388">
    <property type="entry name" value="ALDEHYDE OXIDOREDUCTASE MOLYBDENUM COFACTOR ASSEMBLY PROTEIN"/>
    <property type="match status" value="1"/>
</dbReference>
<dbReference type="InterPro" id="IPR003777">
    <property type="entry name" value="XdhC_CoxI"/>
</dbReference>
<evidence type="ECO:0000259" key="2">
    <source>
        <dbReference type="Pfam" id="PF13478"/>
    </source>
</evidence>
<evidence type="ECO:0000259" key="1">
    <source>
        <dbReference type="Pfam" id="PF02625"/>
    </source>
</evidence>
<dbReference type="AlphaFoldDB" id="A0A944DHC2"/>
<dbReference type="Pfam" id="PF13478">
    <property type="entry name" value="XdhC_C"/>
    <property type="match status" value="1"/>
</dbReference>
<dbReference type="PANTHER" id="PTHR30388:SF4">
    <property type="entry name" value="MOLYBDENUM COFACTOR INSERTION CHAPERONE PAOD"/>
    <property type="match status" value="1"/>
</dbReference>
<protein>
    <submittedName>
        <fullName evidence="3">XdhC family protein</fullName>
    </submittedName>
</protein>
<dbReference type="InterPro" id="IPR052698">
    <property type="entry name" value="MoCofactor_Util/Proc"/>
</dbReference>
<sequence>MDSLDLEVLTRARDWLADGRRVMLATVVRTWGSSPRPPGALLALRDDGRAVGSVSGGCIEDDLIRRLAAEGLPAQPQVVSYGVGAEEARRFGLPCGGTMELVLEPLDRPAPLDALLARLAAGELVERRLTLASGAVQLAAAHPEQGPSFDGRTLVSVFGPRYRLLLIGAGQLSAILARMALALDFAVTVCDPREEWSEEWAVPGTTLSREMPDDLVIAMRPDARMAVIALTHDPKLDDLALMEALRTPAFYVAALGSRRNNAVRRERLREFDLDEAQVAALRGPAGLYIGSRTPAEIAVSVAAELVAVKNGVAPERVLPVAEAKAALEVAADTLSACRSGG</sequence>
<comment type="caution">
    <text evidence="3">The sequence shown here is derived from an EMBL/GenBank/DDBJ whole genome shotgun (WGS) entry which is preliminary data.</text>
</comment>
<evidence type="ECO:0000313" key="4">
    <source>
        <dbReference type="Proteomes" id="UP000694660"/>
    </source>
</evidence>
<evidence type="ECO:0000313" key="3">
    <source>
        <dbReference type="EMBL" id="MBT0962883.1"/>
    </source>
</evidence>
<accession>A0A944DHC2</accession>
<feature type="domain" description="XdhC Rossmann" evidence="2">
    <location>
        <begin position="164"/>
        <end position="305"/>
    </location>
</feature>
<feature type="domain" description="XdhC- CoxI" evidence="1">
    <location>
        <begin position="15"/>
        <end position="82"/>
    </location>
</feature>